<organism evidence="3 4">
    <name type="scientific">Marinicrinis lubricantis</name>
    <dbReference type="NCBI Taxonomy" id="2086470"/>
    <lineage>
        <taxon>Bacteria</taxon>
        <taxon>Bacillati</taxon>
        <taxon>Bacillota</taxon>
        <taxon>Bacilli</taxon>
        <taxon>Bacillales</taxon>
        <taxon>Paenibacillaceae</taxon>
    </lineage>
</organism>
<sequence length="351" mass="40448">MDDRIFERWIHQIQQSSSAEDLLEIREQFHIASLREENENMTLMQVQRVNDFHDELIRASVKFAVMEMGEEPPTPFQFVLFGSGGRSEQTWWSDQDNCLIYDHPAQADVGSVEIYYKELGQMIVKQLEAAGYPPCEGQVISSHSMWCLHSGVWQDRMNEWMNDPHWENVRYLLICCDLRIIYTHGTPAFHAAAPLHDYEAYHDGLLQYFVANTLKYKVLINVFGGFIKEKYGTAAGSIDLKYGAYIPMVNAIRLLALTHGINETNTLRRLEGLKQLHAFPVPLIEEWEKAFEFFLLLRMKTDSILENGMYSTNGMLKLSSLSKVEKQQLKSFLKTGNSLQKLIRKTIGIVS</sequence>
<accession>A0ABW1IU00</accession>
<dbReference type="Pfam" id="PF03445">
    <property type="entry name" value="DUF294"/>
    <property type="match status" value="1"/>
</dbReference>
<protein>
    <submittedName>
        <fullName evidence="3">Nucleotidyltransferase substrate binding domain-containing protein</fullName>
    </submittedName>
</protein>
<keyword evidence="4" id="KW-1185">Reference proteome</keyword>
<comment type="caution">
    <text evidence="3">The sequence shown here is derived from an EMBL/GenBank/DDBJ whole genome shotgun (WGS) entry which is preliminary data.</text>
</comment>
<reference evidence="4" key="1">
    <citation type="journal article" date="2019" name="Int. J. Syst. Evol. Microbiol.">
        <title>The Global Catalogue of Microorganisms (GCM) 10K type strain sequencing project: providing services to taxonomists for standard genome sequencing and annotation.</title>
        <authorList>
            <consortium name="The Broad Institute Genomics Platform"/>
            <consortium name="The Broad Institute Genome Sequencing Center for Infectious Disease"/>
            <person name="Wu L."/>
            <person name="Ma J."/>
        </authorList>
    </citation>
    <scope>NUCLEOTIDE SEQUENCE [LARGE SCALE GENOMIC DNA]</scope>
    <source>
        <strain evidence="4">CCM 8749</strain>
    </source>
</reference>
<feature type="domain" description="DUF294" evidence="2">
    <location>
        <begin position="205"/>
        <end position="345"/>
    </location>
</feature>
<name>A0ABW1IU00_9BACL</name>
<dbReference type="EMBL" id="JBHSQV010000179">
    <property type="protein sequence ID" value="MFC5988318.1"/>
    <property type="molecule type" value="Genomic_DNA"/>
</dbReference>
<proteinExistence type="predicted"/>
<dbReference type="RefSeq" id="WP_379895778.1">
    <property type="nucleotide sequence ID" value="NZ_CBCSCT010000015.1"/>
</dbReference>
<dbReference type="Proteomes" id="UP001596250">
    <property type="component" value="Unassembled WGS sequence"/>
</dbReference>
<dbReference type="InterPro" id="IPR005105">
    <property type="entry name" value="GlnD_Uridyltrans_N"/>
</dbReference>
<evidence type="ECO:0000313" key="3">
    <source>
        <dbReference type="EMBL" id="MFC5988318.1"/>
    </source>
</evidence>
<dbReference type="CDD" id="cd05401">
    <property type="entry name" value="NT_GlnE_GlnD_like"/>
    <property type="match status" value="1"/>
</dbReference>
<evidence type="ECO:0000259" key="1">
    <source>
        <dbReference type="Pfam" id="PF03445"/>
    </source>
</evidence>
<evidence type="ECO:0000259" key="2">
    <source>
        <dbReference type="Pfam" id="PF10335"/>
    </source>
</evidence>
<dbReference type="Pfam" id="PF10335">
    <property type="entry name" value="DUF294_C"/>
    <property type="match status" value="1"/>
</dbReference>
<evidence type="ECO:0000313" key="4">
    <source>
        <dbReference type="Proteomes" id="UP001596250"/>
    </source>
</evidence>
<feature type="domain" description="Protein-PII uridylyltransferase N-terminal" evidence="1">
    <location>
        <begin position="46"/>
        <end position="165"/>
    </location>
</feature>
<gene>
    <name evidence="3" type="ORF">ACFPXP_18095</name>
</gene>
<dbReference type="InterPro" id="IPR018821">
    <property type="entry name" value="DUF294_put_nucleoTrafse_sb-bd"/>
</dbReference>